<evidence type="ECO:0000313" key="8">
    <source>
        <dbReference type="Proteomes" id="UP001338125"/>
    </source>
</evidence>
<evidence type="ECO:0000256" key="6">
    <source>
        <dbReference type="SAM" id="MobiDB-lite"/>
    </source>
</evidence>
<gene>
    <name evidence="7" type="ORF">PT974_01229</name>
</gene>
<evidence type="ECO:0000256" key="3">
    <source>
        <dbReference type="ARBA" id="ARBA00023125"/>
    </source>
</evidence>
<evidence type="ECO:0000256" key="5">
    <source>
        <dbReference type="ARBA" id="ARBA00023242"/>
    </source>
</evidence>
<dbReference type="InterPro" id="IPR051089">
    <property type="entry name" value="prtT"/>
</dbReference>
<evidence type="ECO:0000256" key="4">
    <source>
        <dbReference type="ARBA" id="ARBA00023163"/>
    </source>
</evidence>
<organism evidence="7 8">
    <name type="scientific">Cladobotryum mycophilum</name>
    <dbReference type="NCBI Taxonomy" id="491253"/>
    <lineage>
        <taxon>Eukaryota</taxon>
        <taxon>Fungi</taxon>
        <taxon>Dikarya</taxon>
        <taxon>Ascomycota</taxon>
        <taxon>Pezizomycotina</taxon>
        <taxon>Sordariomycetes</taxon>
        <taxon>Hypocreomycetidae</taxon>
        <taxon>Hypocreales</taxon>
        <taxon>Hypocreaceae</taxon>
        <taxon>Cladobotryum</taxon>
    </lineage>
</organism>
<sequence length="576" mass="64251">MFREQQAESSRASSSSDIPPSTGPSSTFSINFELPIQPEVDENFETLRGNHARFIENLFPSEAEDEAWLFATSVTGDMQTPPSSTTNSQSIQDLHTKPTFNLSSAQHLLHAFRSMLSQLPCILLPADTSVPQLAATQPFVLLAILAAASGSRTLQGHSLYDEEFRKVLGLKFVTGGERSMELLQGILIYCCWYPFHLQPRNKTVLQYMRFAADLVHDLELDQELPPHALESKVTDQQLDGIRAYLAYYYAASLLGIAWRKHKNFGVPFITWTATCCDILERNAKVYGDSVLASLTRLASITKDASGTMHDTKNQPAQQARLILMGLETQVKEAESRIPHSVASSTTIRMEVMFVNIYLNGGNLLRIPRPSKSQIAACISLPPTEIKLRDCVPVLKQYLDFVSSLHQETVMGFSIVDWNRLILLIILAIRLSFPLLECPDFDPAWARSQIRMNEFLDKFCQTTDLTPATKKVDILSASRVVFAVVRDKYNREVQRQNAKMGTPVDSTPSATMRCPMLDGSMDQYISSWGATFDTNSRAAMPMAGPNLSAGSPQVFHDLWATMTMGWANDDQDTSEQC</sequence>
<protein>
    <recommendedName>
        <fullName evidence="9">Transcription factor domain-containing protein</fullName>
    </recommendedName>
</protein>
<evidence type="ECO:0000256" key="2">
    <source>
        <dbReference type="ARBA" id="ARBA00023015"/>
    </source>
</evidence>
<name>A0ABR0T331_9HYPO</name>
<proteinExistence type="predicted"/>
<evidence type="ECO:0008006" key="9">
    <source>
        <dbReference type="Google" id="ProtNLM"/>
    </source>
</evidence>
<dbReference type="EMBL" id="JAVFKD010000001">
    <property type="protein sequence ID" value="KAK5998845.1"/>
    <property type="molecule type" value="Genomic_DNA"/>
</dbReference>
<comment type="subcellular location">
    <subcellularLocation>
        <location evidence="1">Nucleus</location>
    </subcellularLocation>
</comment>
<dbReference type="PANTHER" id="PTHR31845:SF10">
    <property type="entry name" value="ZN(II)2CYS6 TRANSCRIPTION FACTOR (EUROFUNG)"/>
    <property type="match status" value="1"/>
</dbReference>
<keyword evidence="8" id="KW-1185">Reference proteome</keyword>
<keyword evidence="4" id="KW-0804">Transcription</keyword>
<evidence type="ECO:0000313" key="7">
    <source>
        <dbReference type="EMBL" id="KAK5998845.1"/>
    </source>
</evidence>
<accession>A0ABR0T331</accession>
<feature type="compositionally biased region" description="Low complexity" evidence="6">
    <location>
        <begin position="9"/>
        <end position="26"/>
    </location>
</feature>
<dbReference type="Proteomes" id="UP001338125">
    <property type="component" value="Unassembled WGS sequence"/>
</dbReference>
<keyword evidence="5" id="KW-0539">Nucleus</keyword>
<evidence type="ECO:0000256" key="1">
    <source>
        <dbReference type="ARBA" id="ARBA00004123"/>
    </source>
</evidence>
<keyword evidence="3" id="KW-0238">DNA-binding</keyword>
<reference evidence="7 8" key="1">
    <citation type="submission" date="2024-01" db="EMBL/GenBank/DDBJ databases">
        <title>Complete genome of Cladobotryum mycophilum ATHUM6906.</title>
        <authorList>
            <person name="Christinaki A.C."/>
            <person name="Myridakis A.I."/>
            <person name="Kouvelis V.N."/>
        </authorList>
    </citation>
    <scope>NUCLEOTIDE SEQUENCE [LARGE SCALE GENOMIC DNA]</scope>
    <source>
        <strain evidence="7 8">ATHUM6906</strain>
    </source>
</reference>
<dbReference type="PANTHER" id="PTHR31845">
    <property type="entry name" value="FINGER DOMAIN PROTEIN, PUTATIVE-RELATED"/>
    <property type="match status" value="1"/>
</dbReference>
<comment type="caution">
    <text evidence="7">The sequence shown here is derived from an EMBL/GenBank/DDBJ whole genome shotgun (WGS) entry which is preliminary data.</text>
</comment>
<keyword evidence="2" id="KW-0805">Transcription regulation</keyword>
<feature type="region of interest" description="Disordered" evidence="6">
    <location>
        <begin position="1"/>
        <end position="29"/>
    </location>
</feature>